<comment type="caution">
    <text evidence="3">The sequence shown here is derived from an EMBL/GenBank/DDBJ whole genome shotgun (WGS) entry which is preliminary data.</text>
</comment>
<evidence type="ECO:0000313" key="3">
    <source>
        <dbReference type="EMBL" id="KAK8834036.1"/>
    </source>
</evidence>
<organism evidence="3 5">
    <name type="scientific">Tritrichomonas musculus</name>
    <dbReference type="NCBI Taxonomy" id="1915356"/>
    <lineage>
        <taxon>Eukaryota</taxon>
        <taxon>Metamonada</taxon>
        <taxon>Parabasalia</taxon>
        <taxon>Tritrichomonadida</taxon>
        <taxon>Tritrichomonadidae</taxon>
        <taxon>Tritrichomonas</taxon>
    </lineage>
</organism>
<protein>
    <submittedName>
        <fullName evidence="3">Protein Aster-C</fullName>
    </submittedName>
</protein>
<feature type="region of interest" description="Disordered" evidence="1">
    <location>
        <begin position="130"/>
        <end position="157"/>
    </location>
</feature>
<dbReference type="PROSITE" id="PS50004">
    <property type="entry name" value="C2"/>
    <property type="match status" value="1"/>
</dbReference>
<feature type="compositionally biased region" description="Low complexity" evidence="1">
    <location>
        <begin position="338"/>
        <end position="348"/>
    </location>
</feature>
<reference evidence="3 5" key="1">
    <citation type="submission" date="2024-04" db="EMBL/GenBank/DDBJ databases">
        <title>Tritrichomonas musculus Genome.</title>
        <authorList>
            <person name="Alves-Ferreira E."/>
            <person name="Grigg M."/>
            <person name="Lorenzi H."/>
            <person name="Galac M."/>
        </authorList>
    </citation>
    <scope>NUCLEOTIDE SEQUENCE [LARGE SCALE GENOMIC DNA]</scope>
    <source>
        <strain evidence="3 5">EAF2021</strain>
    </source>
</reference>
<dbReference type="SUPFAM" id="SSF49562">
    <property type="entry name" value="C2 domain (Calcium/lipid-binding domain, CaLB)"/>
    <property type="match status" value="1"/>
</dbReference>
<feature type="compositionally biased region" description="Acidic residues" evidence="1">
    <location>
        <begin position="605"/>
        <end position="631"/>
    </location>
</feature>
<dbReference type="Gene3D" id="2.60.40.150">
    <property type="entry name" value="C2 domain"/>
    <property type="match status" value="1"/>
</dbReference>
<keyword evidence="5" id="KW-1185">Reference proteome</keyword>
<feature type="domain" description="C2" evidence="2">
    <location>
        <begin position="1"/>
        <end position="103"/>
    </location>
</feature>
<dbReference type="EMBL" id="JAPFFF010000547">
    <property type="protein sequence ID" value="KAK8834036.1"/>
    <property type="molecule type" value="Genomic_DNA"/>
</dbReference>
<feature type="region of interest" description="Disordered" evidence="1">
    <location>
        <begin position="678"/>
        <end position="841"/>
    </location>
</feature>
<dbReference type="Proteomes" id="UP001470230">
    <property type="component" value="Unassembled WGS sequence"/>
</dbReference>
<evidence type="ECO:0000313" key="4">
    <source>
        <dbReference type="EMBL" id="KAK8845074.1"/>
    </source>
</evidence>
<evidence type="ECO:0000256" key="1">
    <source>
        <dbReference type="SAM" id="MobiDB-lite"/>
    </source>
</evidence>
<feature type="compositionally biased region" description="Basic and acidic residues" evidence="1">
    <location>
        <begin position="757"/>
        <end position="777"/>
    </location>
</feature>
<feature type="compositionally biased region" description="Polar residues" evidence="1">
    <location>
        <begin position="714"/>
        <end position="756"/>
    </location>
</feature>
<dbReference type="InterPro" id="IPR035892">
    <property type="entry name" value="C2_domain_sf"/>
</dbReference>
<proteinExistence type="predicted"/>
<evidence type="ECO:0000259" key="2">
    <source>
        <dbReference type="PROSITE" id="PS50004"/>
    </source>
</evidence>
<dbReference type="EMBL" id="JAPFFF010000031">
    <property type="protein sequence ID" value="KAK8845074.1"/>
    <property type="molecule type" value="Genomic_DNA"/>
</dbReference>
<dbReference type="CDD" id="cd00030">
    <property type="entry name" value="C2"/>
    <property type="match status" value="1"/>
</dbReference>
<evidence type="ECO:0000313" key="5">
    <source>
        <dbReference type="Proteomes" id="UP001470230"/>
    </source>
</evidence>
<dbReference type="Pfam" id="PF00168">
    <property type="entry name" value="C2"/>
    <property type="match status" value="1"/>
</dbReference>
<feature type="compositionally biased region" description="Polar residues" evidence="1">
    <location>
        <begin position="635"/>
        <end position="646"/>
    </location>
</feature>
<feature type="compositionally biased region" description="Polar residues" evidence="1">
    <location>
        <begin position="349"/>
        <end position="358"/>
    </location>
</feature>
<dbReference type="SMART" id="SM00239">
    <property type="entry name" value="C2"/>
    <property type="match status" value="1"/>
</dbReference>
<dbReference type="InterPro" id="IPR000008">
    <property type="entry name" value="C2_dom"/>
</dbReference>
<feature type="compositionally biased region" description="Basic residues" evidence="1">
    <location>
        <begin position="823"/>
        <end position="834"/>
    </location>
</feature>
<feature type="compositionally biased region" description="Basic and acidic residues" evidence="1">
    <location>
        <begin position="704"/>
        <end position="713"/>
    </location>
</feature>
<gene>
    <name evidence="4" type="ORF">M9Y10_021252</name>
    <name evidence="3" type="ORF">M9Y10_036955</name>
</gene>
<sequence>MQLNLRVLSCKNIPRPEEIIAIDPYIEFRINSNQIVQRTRVIDDTFEPDWKQDFQIPMNSNEFSFVIDISLRSRDVFKEDFEIGSITVIVEDLKLYEVRNESYKLNIVDIDKEKKEAASSSKQICPEHLYTPRFLPNQPSNQKDVGNEDNNVGDSNENGTIVTMMFQIAPKYHIPFEKEGTPQRYPESQRISIANGSFRKGSGPLFPQSLGPPYFPRVLSDKFPYPHRGADRSSFYPLKFPGSFENSQFNGRQLGKRYESDRNILYSDQLSRGSNIFRLRRSALGNDETKATTLDNTANSSWDLPASSIGSKPGEPNYYQYGIGAFPRRTKNRRRTTTNELPTSTTTTNDAPQRNSFKLPNDDFTFFSPSTSISPSKKPVSRLNFPDHQSPQTSSASSYLYKSYLPSSIPPSTTNATTSTASFSNYLKGYQVKPLNASNGISSNRSAPKPFDIVQITSKSNNFSDFSSIPNVIDKSSNSFASRSKDTSFLPGAKNVSNFGYQNTNFSKNKKVNDKGSNPLYADLPGSTEVAPTGQTQKEKNSNFAFNANMNSANSDDYFYQSIDDDILNDIHFHSLDGNFDNEEEEEDSLNIYRSSHKYTNSESSNDDDDDDDSLSDDEDEDEYSMSDTDDAADHSSQQSQTNRNTNFFNYQTLSQSLRNRQRNSSTALSNEYQLNYTSPVIPSDNNDLTDTDDVVEIPNFNDDQPKTSKKENYQNFTAPPTQQPPKTVSPNAVSSSLPQTKQEYPTPNKNETSTENGKKEPDNHKDIRFFFSHSEKSSPPICDIKFVYNPKKSQPKKDNRRKKNEPDENFNESSGPMIYHYSSHKRANSKKKRNYVDPPD</sequence>
<accession>A0ABR2GK24</accession>
<feature type="region of interest" description="Disordered" evidence="1">
    <location>
        <begin position="326"/>
        <end position="395"/>
    </location>
</feature>
<feature type="region of interest" description="Disordered" evidence="1">
    <location>
        <begin position="509"/>
        <end position="536"/>
    </location>
</feature>
<feature type="compositionally biased region" description="Low complexity" evidence="1">
    <location>
        <begin position="364"/>
        <end position="378"/>
    </location>
</feature>
<feature type="compositionally biased region" description="Polar residues" evidence="1">
    <location>
        <begin position="137"/>
        <end position="157"/>
    </location>
</feature>
<feature type="region of interest" description="Disordered" evidence="1">
    <location>
        <begin position="597"/>
        <end position="646"/>
    </location>
</feature>
<name>A0ABR2GK24_9EUKA</name>